<gene>
    <name evidence="1" type="ORF">RCO7_10402</name>
</gene>
<name>A0A1E1L547_9HELO</name>
<comment type="caution">
    <text evidence="1">The sequence shown here is derived from an EMBL/GenBank/DDBJ whole genome shotgun (WGS) entry which is preliminary data.</text>
</comment>
<accession>A0A1E1L547</accession>
<protein>
    <submittedName>
        <fullName evidence="1">Uncharacterized protein</fullName>
    </submittedName>
</protein>
<keyword evidence="2" id="KW-1185">Reference proteome</keyword>
<evidence type="ECO:0000313" key="2">
    <source>
        <dbReference type="Proteomes" id="UP000178129"/>
    </source>
</evidence>
<dbReference type="EMBL" id="FJUW01000035">
    <property type="protein sequence ID" value="CZT05614.1"/>
    <property type="molecule type" value="Genomic_DNA"/>
</dbReference>
<reference evidence="2" key="1">
    <citation type="submission" date="2016-03" db="EMBL/GenBank/DDBJ databases">
        <authorList>
            <person name="Ploux O."/>
        </authorList>
    </citation>
    <scope>NUCLEOTIDE SEQUENCE [LARGE SCALE GENOMIC DNA]</scope>
    <source>
        <strain evidence="2">UK7</strain>
    </source>
</reference>
<sequence length="466" mass="52742">MSNTILSTVSISSLPVEVAVSIFEQCDEFQEVVALASTCKGLHSVWQLSSSSIIWKVGRGIRCFDLALIAVRATAIVLKASQAGSPSPPFASMYALSGGAQKPTIAELKDVLNMQHLVRCIEHMYFFSEVECDTLFGGPMIPSSSRFKSSDREDEEKNERFRIRFYTAIYQLFFAGAALSRPYMAPFWEAKEKSRTSFFGRCRVPVYNHLGNGVSASLTTNDRDFLRPFPVYNHDVEDYTTIGKWREKEYENIFGPFASWLVKEGSAFQDPMPRSRHHETESLMCLLVGYEHLICKFTNLNGTHAFGRYADSRICPAALEGKTRTATIIVFGVFRVEEVIMPSNIEDTKDGLLPVSIHPTLKGTDQEAFDIPSIMEHLDYHSQGSAPDDFHEHPNPPAMFQLWFFALRRYLDLGFSHNAFWQWSECMWWQDVGGGTVFHDPSWAPVQPYKAGKVSWRDEDPDLESG</sequence>
<proteinExistence type="predicted"/>
<evidence type="ECO:0000313" key="1">
    <source>
        <dbReference type="EMBL" id="CZT05614.1"/>
    </source>
</evidence>
<dbReference type="InterPro" id="IPR036047">
    <property type="entry name" value="F-box-like_dom_sf"/>
</dbReference>
<organism evidence="1 2">
    <name type="scientific">Rhynchosporium graminicola</name>
    <dbReference type="NCBI Taxonomy" id="2792576"/>
    <lineage>
        <taxon>Eukaryota</taxon>
        <taxon>Fungi</taxon>
        <taxon>Dikarya</taxon>
        <taxon>Ascomycota</taxon>
        <taxon>Pezizomycotina</taxon>
        <taxon>Leotiomycetes</taxon>
        <taxon>Helotiales</taxon>
        <taxon>Ploettnerulaceae</taxon>
        <taxon>Rhynchosporium</taxon>
    </lineage>
</organism>
<dbReference type="STRING" id="914237.A0A1E1L547"/>
<dbReference type="SUPFAM" id="SSF81383">
    <property type="entry name" value="F-box domain"/>
    <property type="match status" value="1"/>
</dbReference>
<dbReference type="AlphaFoldDB" id="A0A1E1L547"/>
<dbReference type="InParanoid" id="A0A1E1L547"/>
<dbReference type="CDD" id="cd09917">
    <property type="entry name" value="F-box_SF"/>
    <property type="match status" value="1"/>
</dbReference>
<dbReference type="Proteomes" id="UP000178129">
    <property type="component" value="Unassembled WGS sequence"/>
</dbReference>